<dbReference type="KEGG" id="soe:110793454"/>
<evidence type="ECO:0000256" key="1">
    <source>
        <dbReference type="ARBA" id="ARBA00005641"/>
    </source>
</evidence>
<comment type="similarity">
    <text evidence="1 4">Belongs to the glycosyl hydrolase 5 (cellulase A) family.</text>
</comment>
<dbReference type="RefSeq" id="XP_021854022.2">
    <property type="nucleotide sequence ID" value="XM_021998330.2"/>
</dbReference>
<evidence type="ECO:0000313" key="8">
    <source>
        <dbReference type="RefSeq" id="XP_021854022.2"/>
    </source>
</evidence>
<evidence type="ECO:0000256" key="2">
    <source>
        <dbReference type="ARBA" id="ARBA00022801"/>
    </source>
</evidence>
<evidence type="ECO:0000256" key="4">
    <source>
        <dbReference type="RuleBase" id="RU361153"/>
    </source>
</evidence>
<dbReference type="Proteomes" id="UP000813463">
    <property type="component" value="Chromosome 1"/>
</dbReference>
<reference evidence="8" key="2">
    <citation type="submission" date="2025-08" db="UniProtKB">
        <authorList>
            <consortium name="RefSeq"/>
        </authorList>
    </citation>
    <scope>IDENTIFICATION</scope>
    <source>
        <tissue evidence="8">Leaf</tissue>
    </source>
</reference>
<evidence type="ECO:0000313" key="7">
    <source>
        <dbReference type="Proteomes" id="UP000813463"/>
    </source>
</evidence>
<feature type="domain" description="Glycoside hydrolase family 5" evidence="6">
    <location>
        <begin position="67"/>
        <end position="346"/>
    </location>
</feature>
<dbReference type="PANTHER" id="PTHR31263:SF44">
    <property type="entry name" value="OS04G0481200 PROTEIN"/>
    <property type="match status" value="1"/>
</dbReference>
<evidence type="ECO:0000256" key="5">
    <source>
        <dbReference type="SAM" id="SignalP"/>
    </source>
</evidence>
<dbReference type="InterPro" id="IPR017853">
    <property type="entry name" value="GH"/>
</dbReference>
<keyword evidence="3 4" id="KW-0326">Glycosidase</keyword>
<dbReference type="Gene3D" id="3.20.20.80">
    <property type="entry name" value="Glycosidases"/>
    <property type="match status" value="1"/>
</dbReference>
<dbReference type="GO" id="GO:0000272">
    <property type="term" value="P:polysaccharide catabolic process"/>
    <property type="evidence" value="ECO:0007669"/>
    <property type="project" value="InterPro"/>
</dbReference>
<dbReference type="InterPro" id="IPR001547">
    <property type="entry name" value="Glyco_hydro_5"/>
</dbReference>
<reference evidence="7" key="1">
    <citation type="journal article" date="2021" name="Nat. Commun.">
        <title>Genomic analyses provide insights into spinach domestication and the genetic basis of agronomic traits.</title>
        <authorList>
            <person name="Cai X."/>
            <person name="Sun X."/>
            <person name="Xu C."/>
            <person name="Sun H."/>
            <person name="Wang X."/>
            <person name="Ge C."/>
            <person name="Zhang Z."/>
            <person name="Wang Q."/>
            <person name="Fei Z."/>
            <person name="Jiao C."/>
            <person name="Wang Q."/>
        </authorList>
    </citation>
    <scope>NUCLEOTIDE SEQUENCE [LARGE SCALE GENOMIC DNA]</scope>
    <source>
        <strain evidence="7">cv. Varoflay</strain>
    </source>
</reference>
<dbReference type="SUPFAM" id="SSF51445">
    <property type="entry name" value="(Trans)glycosidases"/>
    <property type="match status" value="1"/>
</dbReference>
<dbReference type="Gene3D" id="2.80.10.50">
    <property type="match status" value="1"/>
</dbReference>
<dbReference type="SUPFAM" id="SSF50370">
    <property type="entry name" value="Ricin B-like lectins"/>
    <property type="match status" value="1"/>
</dbReference>
<gene>
    <name evidence="8" type="primary">LOC110793454</name>
</gene>
<dbReference type="AlphaFoldDB" id="A0A9R0IR41"/>
<dbReference type="InterPro" id="IPR035992">
    <property type="entry name" value="Ricin_B-like_lectins"/>
</dbReference>
<keyword evidence="5" id="KW-0732">Signal</keyword>
<feature type="chain" id="PRO_5047079060" evidence="5">
    <location>
        <begin position="26"/>
        <end position="543"/>
    </location>
</feature>
<keyword evidence="7" id="KW-1185">Reference proteome</keyword>
<feature type="signal peptide" evidence="5">
    <location>
        <begin position="1"/>
        <end position="25"/>
    </location>
</feature>
<keyword evidence="2 4" id="KW-0378">Hydrolase</keyword>
<dbReference type="PANTHER" id="PTHR31263">
    <property type="entry name" value="CELLULASE FAMILY PROTEIN (AFU_ORTHOLOGUE AFUA_5G14560)"/>
    <property type="match status" value="1"/>
</dbReference>
<name>A0A9R0IR41_SPIOL</name>
<dbReference type="GeneID" id="110793454"/>
<evidence type="ECO:0000259" key="6">
    <source>
        <dbReference type="Pfam" id="PF00150"/>
    </source>
</evidence>
<organism evidence="7 8">
    <name type="scientific">Spinacia oleracea</name>
    <name type="common">Spinach</name>
    <dbReference type="NCBI Taxonomy" id="3562"/>
    <lineage>
        <taxon>Eukaryota</taxon>
        <taxon>Viridiplantae</taxon>
        <taxon>Streptophyta</taxon>
        <taxon>Embryophyta</taxon>
        <taxon>Tracheophyta</taxon>
        <taxon>Spermatophyta</taxon>
        <taxon>Magnoliopsida</taxon>
        <taxon>eudicotyledons</taxon>
        <taxon>Gunneridae</taxon>
        <taxon>Pentapetalae</taxon>
        <taxon>Caryophyllales</taxon>
        <taxon>Chenopodiaceae</taxon>
        <taxon>Chenopodioideae</taxon>
        <taxon>Anserineae</taxon>
        <taxon>Spinacia</taxon>
    </lineage>
</organism>
<dbReference type="Pfam" id="PF00150">
    <property type="entry name" value="Cellulase"/>
    <property type="match status" value="1"/>
</dbReference>
<protein>
    <submittedName>
        <fullName evidence="8">Glycosyl hydrolase 5 family protein</fullName>
    </submittedName>
</protein>
<sequence>MKKLLLINSPLFFLLLLHHLEVSHAVPLSTNSRWIIDEEGHRVKLACVNWASHLELVVAEGLTKQPVDVISKKIKDMGFNCVRLTWPLDLATNDSLASTTVRQSFVNAGLLDSISDLQANNPSIVDLSLIDAFQEVVGSLTSNNVMVILDNHISKPGWCCSSSDGNGFFGDQYFDPELWISGLTKMATLFQDNPNVIGMSLRNELRGPKQNANDWYRYMQKGAEAVHVANPNVLVILSGLSYDKDFTFLRKQPVTLSFTGKLVFEAHWYAFSDGQAWKNGNPNQVCGRVLNNIKGISEFLLDQGFPLFVSEWGVDLRGINVNDNRYLNCFLAWMVEHDLDYSLWTLVGSYYLRQGVVGMNEYYGLLDSDWSQVRNSSFLERIAVTQSPLQGPGITDRNKHKIIYHPSTGLCIKRNPMTAMGVQLRDCSESNHWTYTPQNTISISGSYVCLQAQGVDRPARLSLYCPGSGTRWVTISDSKLHLSVSLSRRNRVCLDVDSDNNLITTTCKCLSNDNKCDPGSQWFKMVDAANTISTGFESQPQLM</sequence>
<accession>A0A9R0IR41</accession>
<dbReference type="GO" id="GO:0004553">
    <property type="term" value="F:hydrolase activity, hydrolyzing O-glycosyl compounds"/>
    <property type="evidence" value="ECO:0007669"/>
    <property type="project" value="InterPro"/>
</dbReference>
<proteinExistence type="inferred from homology"/>
<evidence type="ECO:0000256" key="3">
    <source>
        <dbReference type="ARBA" id="ARBA00023295"/>
    </source>
</evidence>